<evidence type="ECO:0000313" key="2">
    <source>
        <dbReference type="Proteomes" id="UP000287033"/>
    </source>
</evidence>
<gene>
    <name evidence="1" type="ORF">chiPu_0023688</name>
</gene>
<sequence>NRTRVNISSQSSQLTSCNNQPCEAHQLNCSDGTVWRDCSVGPETCTELIAGKEFSRNCSPGCYCQDGLLFQVRQPTDSYQ</sequence>
<name>A0A401TA88_CHIPU</name>
<keyword evidence="2" id="KW-1185">Reference proteome</keyword>
<dbReference type="EMBL" id="BEZZ01025177">
    <property type="protein sequence ID" value="GCC39534.1"/>
    <property type="molecule type" value="Genomic_DNA"/>
</dbReference>
<proteinExistence type="predicted"/>
<evidence type="ECO:0000313" key="1">
    <source>
        <dbReference type="EMBL" id="GCC39534.1"/>
    </source>
</evidence>
<dbReference type="Proteomes" id="UP000287033">
    <property type="component" value="Unassembled WGS sequence"/>
</dbReference>
<comment type="caution">
    <text evidence="1">The sequence shown here is derived from an EMBL/GenBank/DDBJ whole genome shotgun (WGS) entry which is preliminary data.</text>
</comment>
<organism evidence="1 2">
    <name type="scientific">Chiloscyllium punctatum</name>
    <name type="common">Brownbanded bambooshark</name>
    <name type="synonym">Hemiscyllium punctatum</name>
    <dbReference type="NCBI Taxonomy" id="137246"/>
    <lineage>
        <taxon>Eukaryota</taxon>
        <taxon>Metazoa</taxon>
        <taxon>Chordata</taxon>
        <taxon>Craniata</taxon>
        <taxon>Vertebrata</taxon>
        <taxon>Chondrichthyes</taxon>
        <taxon>Elasmobranchii</taxon>
        <taxon>Galeomorphii</taxon>
        <taxon>Galeoidea</taxon>
        <taxon>Orectolobiformes</taxon>
        <taxon>Hemiscylliidae</taxon>
        <taxon>Chiloscyllium</taxon>
    </lineage>
</organism>
<protein>
    <submittedName>
        <fullName evidence="1">Uncharacterized protein</fullName>
    </submittedName>
</protein>
<accession>A0A401TA88</accession>
<feature type="non-terminal residue" evidence="1">
    <location>
        <position position="1"/>
    </location>
</feature>
<dbReference type="AlphaFoldDB" id="A0A401TA88"/>
<dbReference type="SUPFAM" id="SSF57567">
    <property type="entry name" value="Serine protease inhibitors"/>
    <property type="match status" value="1"/>
</dbReference>
<reference evidence="1 2" key="1">
    <citation type="journal article" date="2018" name="Nat. Ecol. Evol.">
        <title>Shark genomes provide insights into elasmobranch evolution and the origin of vertebrates.</title>
        <authorList>
            <person name="Hara Y"/>
            <person name="Yamaguchi K"/>
            <person name="Onimaru K"/>
            <person name="Kadota M"/>
            <person name="Koyanagi M"/>
            <person name="Keeley SD"/>
            <person name="Tatsumi K"/>
            <person name="Tanaka K"/>
            <person name="Motone F"/>
            <person name="Kageyama Y"/>
            <person name="Nozu R"/>
            <person name="Adachi N"/>
            <person name="Nishimura O"/>
            <person name="Nakagawa R"/>
            <person name="Tanegashima C"/>
            <person name="Kiyatake I"/>
            <person name="Matsumoto R"/>
            <person name="Murakumo K"/>
            <person name="Nishida K"/>
            <person name="Terakita A"/>
            <person name="Kuratani S"/>
            <person name="Sato K"/>
            <person name="Hyodo S Kuraku.S."/>
        </authorList>
    </citation>
    <scope>NUCLEOTIDE SEQUENCE [LARGE SCALE GENOMIC DNA]</scope>
</reference>
<dbReference type="InterPro" id="IPR036084">
    <property type="entry name" value="Ser_inhib-like_sf"/>
</dbReference>
<dbReference type="Gene3D" id="2.10.25.10">
    <property type="entry name" value="Laminin"/>
    <property type="match status" value="1"/>
</dbReference>